<dbReference type="AlphaFoldDB" id="A0A438GQ34"/>
<feature type="domain" description="Retroviral polymerase SH3-like" evidence="3">
    <location>
        <begin position="202"/>
        <end position="260"/>
    </location>
</feature>
<dbReference type="InterPro" id="IPR013103">
    <property type="entry name" value="RVT_2"/>
</dbReference>
<evidence type="ECO:0000313" key="4">
    <source>
        <dbReference type="EMBL" id="RVW74313.1"/>
    </source>
</evidence>
<dbReference type="Pfam" id="PF13976">
    <property type="entry name" value="gag_pre-integrs"/>
    <property type="match status" value="1"/>
</dbReference>
<organism evidence="4 5">
    <name type="scientific">Vitis vinifera</name>
    <name type="common">Grape</name>
    <dbReference type="NCBI Taxonomy" id="29760"/>
    <lineage>
        <taxon>Eukaryota</taxon>
        <taxon>Viridiplantae</taxon>
        <taxon>Streptophyta</taxon>
        <taxon>Embryophyta</taxon>
        <taxon>Tracheophyta</taxon>
        <taxon>Spermatophyta</taxon>
        <taxon>Magnoliopsida</taxon>
        <taxon>eudicotyledons</taxon>
        <taxon>Gunneridae</taxon>
        <taxon>Pentapetalae</taxon>
        <taxon>rosids</taxon>
        <taxon>Vitales</taxon>
        <taxon>Vitaceae</taxon>
        <taxon>Viteae</taxon>
        <taxon>Vitis</taxon>
    </lineage>
</organism>
<dbReference type="Pfam" id="PF25597">
    <property type="entry name" value="SH3_retrovirus"/>
    <property type="match status" value="1"/>
</dbReference>
<dbReference type="CDD" id="cd09272">
    <property type="entry name" value="RNase_HI_RT_Ty1"/>
    <property type="match status" value="1"/>
</dbReference>
<dbReference type="InterPro" id="IPR025724">
    <property type="entry name" value="GAG-pre-integrase_dom"/>
</dbReference>
<gene>
    <name evidence="4" type="primary">RE1_510</name>
    <name evidence="4" type="ORF">CK203_053269</name>
</gene>
<evidence type="ECO:0000313" key="5">
    <source>
        <dbReference type="Proteomes" id="UP000288805"/>
    </source>
</evidence>
<dbReference type="PANTHER" id="PTHR11439">
    <property type="entry name" value="GAG-POL-RELATED RETROTRANSPOSON"/>
    <property type="match status" value="1"/>
</dbReference>
<sequence length="814" mass="92938">MIPPVWISHNFKATTLGMTRKKMRNRGFEPWTFRSCLGYQHFVINDNNRDQRKKDSKKTSTATVAEIKMEANVAEKASALVAATDHGGIQTRQTIGCGIKRGKLYYLDLQSKDSNKLQQALMADGSEGEKKKSEIWLWHRRLGHASFAKTPISYWGEAITSAAYLINRVPSSSINFQTPLQALTNAVVAPTVPNLPPRVFGCVAFVHLHKHQRTKLTSHALQCVFVGYALHKKGYRCYHLPTRRMFITMDVVFHEDLMYFSFESELQGEYHKEIQTLDYDYHISKEEESGQFELVNQEVAIPNSVQEALADPRWKAAMNEEMKSLQKNETWELVECPLGKKLVGCRWIYTVKYKANGSIEGFKARLVAKGYIQTYGIDYTETFALVAKINTVRVLLSLAANLDWPLQQFDVKNAFLHGELSEEVYMDLPPGCMVSEKQCQKVCKLKKSLYGLKQSPRAWFGRFIKSMRAFGYRQSNSYHTLFLKKQHGKITALIVYVDDMVVTGNDPEERKALKNYLSREFEMKDLGYLKYFLGIEVSRSSEGIFLSQRKYALDLLQETGMSGCQPVNTPIEEGLKLCIEPNKVSIDKGKYQRLVGRLMYLAHTRLDLAYALSVVSQYMHNPGEQHMNAVMRILRYLKNAPGKGILFAKNVDHQSIEVYTDVDWAGAVDDRRSTSGYFTFVGGNLVTWKSKKQNVVARSSAEAEFRGMALGLCEALWLRLLLQDLGYLSRQSIRLFCDNKVACDIAYNPVQHDRTKHVEVDRFFIKEKLDDKIVELPNIRPEDQLANILTKAVLSQVFSKFLDKLGMCDIYAPT</sequence>
<dbReference type="Pfam" id="PF07727">
    <property type="entry name" value="RVT_2"/>
    <property type="match status" value="1"/>
</dbReference>
<dbReference type="InterPro" id="IPR043502">
    <property type="entry name" value="DNA/RNA_pol_sf"/>
</dbReference>
<accession>A0A438GQ34</accession>
<comment type="caution">
    <text evidence="4">The sequence shown here is derived from an EMBL/GenBank/DDBJ whole genome shotgun (WGS) entry which is preliminary data.</text>
</comment>
<dbReference type="EMBL" id="QGNW01000372">
    <property type="protein sequence ID" value="RVW74313.1"/>
    <property type="molecule type" value="Genomic_DNA"/>
</dbReference>
<proteinExistence type="predicted"/>
<feature type="domain" description="GAG-pre-integrase" evidence="2">
    <location>
        <begin position="103"/>
        <end position="148"/>
    </location>
</feature>
<evidence type="ECO:0000259" key="3">
    <source>
        <dbReference type="Pfam" id="PF25597"/>
    </source>
</evidence>
<dbReference type="Proteomes" id="UP000288805">
    <property type="component" value="Unassembled WGS sequence"/>
</dbReference>
<evidence type="ECO:0000259" key="2">
    <source>
        <dbReference type="Pfam" id="PF13976"/>
    </source>
</evidence>
<feature type="domain" description="Reverse transcriptase Ty1/copia-type" evidence="1">
    <location>
        <begin position="328"/>
        <end position="572"/>
    </location>
</feature>
<dbReference type="PANTHER" id="PTHR11439:SF467">
    <property type="entry name" value="INTEGRASE CATALYTIC DOMAIN-CONTAINING PROTEIN"/>
    <property type="match status" value="1"/>
</dbReference>
<name>A0A438GQ34_VITVI</name>
<evidence type="ECO:0000259" key="1">
    <source>
        <dbReference type="Pfam" id="PF07727"/>
    </source>
</evidence>
<protein>
    <submittedName>
        <fullName evidence="4">Retrovirus-related Pol polyprotein from transposon RE1</fullName>
    </submittedName>
</protein>
<dbReference type="SUPFAM" id="SSF56672">
    <property type="entry name" value="DNA/RNA polymerases"/>
    <property type="match status" value="1"/>
</dbReference>
<reference evidence="4 5" key="1">
    <citation type="journal article" date="2018" name="PLoS Genet.">
        <title>Population sequencing reveals clonal diversity and ancestral inbreeding in the grapevine cultivar Chardonnay.</title>
        <authorList>
            <person name="Roach M.J."/>
            <person name="Johnson D.L."/>
            <person name="Bohlmann J."/>
            <person name="van Vuuren H.J."/>
            <person name="Jones S.J."/>
            <person name="Pretorius I.S."/>
            <person name="Schmidt S.A."/>
            <person name="Borneman A.R."/>
        </authorList>
    </citation>
    <scope>NUCLEOTIDE SEQUENCE [LARGE SCALE GENOMIC DNA]</scope>
    <source>
        <strain evidence="5">cv. Chardonnay</strain>
        <tissue evidence="4">Leaf</tissue>
    </source>
</reference>
<dbReference type="InterPro" id="IPR057670">
    <property type="entry name" value="SH3_retrovirus"/>
</dbReference>